<organism evidence="8 9">
    <name type="scientific">Rubinisphaera italica</name>
    <dbReference type="NCBI Taxonomy" id="2527969"/>
    <lineage>
        <taxon>Bacteria</taxon>
        <taxon>Pseudomonadati</taxon>
        <taxon>Planctomycetota</taxon>
        <taxon>Planctomycetia</taxon>
        <taxon>Planctomycetales</taxon>
        <taxon>Planctomycetaceae</taxon>
        <taxon>Rubinisphaera</taxon>
    </lineage>
</organism>
<evidence type="ECO:0000256" key="2">
    <source>
        <dbReference type="ARBA" id="ARBA00006679"/>
    </source>
</evidence>
<name>A0A5C5XL30_9PLAN</name>
<dbReference type="PANTHER" id="PTHR33452">
    <property type="entry name" value="OXIDOREDUCTASE CATD-RELATED"/>
    <property type="match status" value="1"/>
</dbReference>
<evidence type="ECO:0000313" key="8">
    <source>
        <dbReference type="EMBL" id="TWT63103.1"/>
    </source>
</evidence>
<dbReference type="InterPro" id="IPR032808">
    <property type="entry name" value="DoxX"/>
</dbReference>
<keyword evidence="5 7" id="KW-1133">Transmembrane helix</keyword>
<dbReference type="AlphaFoldDB" id="A0A5C5XL30"/>
<dbReference type="EMBL" id="SJPG01000001">
    <property type="protein sequence ID" value="TWT63103.1"/>
    <property type="molecule type" value="Genomic_DNA"/>
</dbReference>
<dbReference type="InterPro" id="IPR051907">
    <property type="entry name" value="DoxX-like_oxidoreductase"/>
</dbReference>
<dbReference type="Pfam" id="PF07681">
    <property type="entry name" value="DoxX"/>
    <property type="match status" value="1"/>
</dbReference>
<comment type="caution">
    <text evidence="8">The sequence shown here is derived from an EMBL/GenBank/DDBJ whole genome shotgun (WGS) entry which is preliminary data.</text>
</comment>
<dbReference type="OrthoDB" id="9813193at2"/>
<keyword evidence="4 7" id="KW-0812">Transmembrane</keyword>
<accession>A0A5C5XL30</accession>
<proteinExistence type="inferred from homology"/>
<dbReference type="GO" id="GO:0005886">
    <property type="term" value="C:plasma membrane"/>
    <property type="evidence" value="ECO:0007669"/>
    <property type="project" value="UniProtKB-SubCell"/>
</dbReference>
<comment type="similarity">
    <text evidence="2">Belongs to the DoxX family.</text>
</comment>
<evidence type="ECO:0000313" key="9">
    <source>
        <dbReference type="Proteomes" id="UP000316095"/>
    </source>
</evidence>
<keyword evidence="9" id="KW-1185">Reference proteome</keyword>
<evidence type="ECO:0000256" key="1">
    <source>
        <dbReference type="ARBA" id="ARBA00004651"/>
    </source>
</evidence>
<evidence type="ECO:0000256" key="6">
    <source>
        <dbReference type="ARBA" id="ARBA00023136"/>
    </source>
</evidence>
<comment type="subcellular location">
    <subcellularLocation>
        <location evidence="1">Cell membrane</location>
        <topology evidence="1">Multi-pass membrane protein</topology>
    </subcellularLocation>
</comment>
<dbReference type="PANTHER" id="PTHR33452:SF1">
    <property type="entry name" value="INNER MEMBRANE PROTEIN YPHA-RELATED"/>
    <property type="match status" value="1"/>
</dbReference>
<evidence type="ECO:0000256" key="5">
    <source>
        <dbReference type="ARBA" id="ARBA00022989"/>
    </source>
</evidence>
<keyword evidence="3" id="KW-1003">Cell membrane</keyword>
<gene>
    <name evidence="8" type="ORF">Pan54_38540</name>
</gene>
<protein>
    <submittedName>
        <fullName evidence="8">DoxX</fullName>
    </submittedName>
</protein>
<feature type="transmembrane region" description="Helical" evidence="7">
    <location>
        <begin position="77"/>
        <end position="99"/>
    </location>
</feature>
<evidence type="ECO:0000256" key="4">
    <source>
        <dbReference type="ARBA" id="ARBA00022692"/>
    </source>
</evidence>
<feature type="transmembrane region" description="Helical" evidence="7">
    <location>
        <begin position="105"/>
        <end position="128"/>
    </location>
</feature>
<dbReference type="Proteomes" id="UP000316095">
    <property type="component" value="Unassembled WGS sequence"/>
</dbReference>
<evidence type="ECO:0000256" key="7">
    <source>
        <dbReference type="SAM" id="Phobius"/>
    </source>
</evidence>
<sequence>MAAKQDLFTSFGLLILRVGAGGMMLTHGIPKLLTFAEKAKTFPDPLGIGSFMSLSGAVGAEVFCSGLVILGLFTPVAAIPLAFTMFIALFVIHGADAWAVKEKAAIYLVVFTTLIFTGGGRIALYPLFQSMFRKRKPKAEKE</sequence>
<evidence type="ECO:0000256" key="3">
    <source>
        <dbReference type="ARBA" id="ARBA00022475"/>
    </source>
</evidence>
<keyword evidence="6 7" id="KW-0472">Membrane</keyword>
<feature type="transmembrane region" description="Helical" evidence="7">
    <location>
        <begin position="46"/>
        <end position="70"/>
    </location>
</feature>
<reference evidence="8 9" key="1">
    <citation type="submission" date="2019-02" db="EMBL/GenBank/DDBJ databases">
        <title>Deep-cultivation of Planctomycetes and their phenomic and genomic characterization uncovers novel biology.</title>
        <authorList>
            <person name="Wiegand S."/>
            <person name="Jogler M."/>
            <person name="Boedeker C."/>
            <person name="Pinto D."/>
            <person name="Vollmers J."/>
            <person name="Rivas-Marin E."/>
            <person name="Kohn T."/>
            <person name="Peeters S.H."/>
            <person name="Heuer A."/>
            <person name="Rast P."/>
            <person name="Oberbeckmann S."/>
            <person name="Bunk B."/>
            <person name="Jeske O."/>
            <person name="Meyerdierks A."/>
            <person name="Storesund J.E."/>
            <person name="Kallscheuer N."/>
            <person name="Luecker S."/>
            <person name="Lage O.M."/>
            <person name="Pohl T."/>
            <person name="Merkel B.J."/>
            <person name="Hornburger P."/>
            <person name="Mueller R.-W."/>
            <person name="Bruemmer F."/>
            <person name="Labrenz M."/>
            <person name="Spormann A.M."/>
            <person name="Op Den Camp H."/>
            <person name="Overmann J."/>
            <person name="Amann R."/>
            <person name="Jetten M.S.M."/>
            <person name="Mascher T."/>
            <person name="Medema M.H."/>
            <person name="Devos D.P."/>
            <person name="Kaster A.-K."/>
            <person name="Ovreas L."/>
            <person name="Rohde M."/>
            <person name="Galperin M.Y."/>
            <person name="Jogler C."/>
        </authorList>
    </citation>
    <scope>NUCLEOTIDE SEQUENCE [LARGE SCALE GENOMIC DNA]</scope>
    <source>
        <strain evidence="8 9">Pan54</strain>
    </source>
</reference>
<dbReference type="RefSeq" id="WP_146504888.1">
    <property type="nucleotide sequence ID" value="NZ_SJPG01000001.1"/>
</dbReference>